<evidence type="ECO:0000256" key="3">
    <source>
        <dbReference type="PROSITE-ProRule" id="PRU00339"/>
    </source>
</evidence>
<keyword evidence="2 3" id="KW-0802">TPR repeat</keyword>
<gene>
    <name evidence="4" type="ORF">FGM00_15475</name>
</gene>
<feature type="repeat" description="TPR" evidence="3">
    <location>
        <begin position="308"/>
        <end position="341"/>
    </location>
</feature>
<dbReference type="AlphaFoldDB" id="A0A5B7SVV7"/>
<dbReference type="EMBL" id="CP040710">
    <property type="protein sequence ID" value="QCX01439.1"/>
    <property type="molecule type" value="Genomic_DNA"/>
</dbReference>
<dbReference type="SMART" id="SM00028">
    <property type="entry name" value="TPR"/>
    <property type="match status" value="4"/>
</dbReference>
<feature type="repeat" description="TPR" evidence="3">
    <location>
        <begin position="274"/>
        <end position="307"/>
    </location>
</feature>
<dbReference type="InterPro" id="IPR050498">
    <property type="entry name" value="Ycf3"/>
</dbReference>
<dbReference type="OrthoDB" id="1489021at2"/>
<dbReference type="InterPro" id="IPR011990">
    <property type="entry name" value="TPR-like_helical_dom_sf"/>
</dbReference>
<dbReference type="RefSeq" id="WP_138853776.1">
    <property type="nucleotide sequence ID" value="NZ_CP040710.1"/>
</dbReference>
<organism evidence="4 5">
    <name type="scientific">Aggregatimonas sangjinii</name>
    <dbReference type="NCBI Taxonomy" id="2583587"/>
    <lineage>
        <taxon>Bacteria</taxon>
        <taxon>Pseudomonadati</taxon>
        <taxon>Bacteroidota</taxon>
        <taxon>Flavobacteriia</taxon>
        <taxon>Flavobacteriales</taxon>
        <taxon>Flavobacteriaceae</taxon>
        <taxon>Aggregatimonas</taxon>
    </lineage>
</organism>
<keyword evidence="1" id="KW-0677">Repeat</keyword>
<dbReference type="Proteomes" id="UP000310017">
    <property type="component" value="Chromosome"/>
</dbReference>
<evidence type="ECO:0000256" key="2">
    <source>
        <dbReference type="ARBA" id="ARBA00022803"/>
    </source>
</evidence>
<dbReference type="KEGG" id="asag:FGM00_15475"/>
<evidence type="ECO:0000313" key="4">
    <source>
        <dbReference type="EMBL" id="QCX01439.1"/>
    </source>
</evidence>
<evidence type="ECO:0000313" key="5">
    <source>
        <dbReference type="Proteomes" id="UP000310017"/>
    </source>
</evidence>
<accession>A0A5B7SVV7</accession>
<dbReference type="SUPFAM" id="SSF48452">
    <property type="entry name" value="TPR-like"/>
    <property type="match status" value="2"/>
</dbReference>
<proteinExistence type="predicted"/>
<dbReference type="PROSITE" id="PS50293">
    <property type="entry name" value="TPR_REGION"/>
    <property type="match status" value="1"/>
</dbReference>
<keyword evidence="5" id="KW-1185">Reference proteome</keyword>
<dbReference type="InterPro" id="IPR019734">
    <property type="entry name" value="TPR_rpt"/>
</dbReference>
<protein>
    <submittedName>
        <fullName evidence="4">Tetratricopeptide repeat protein</fullName>
    </submittedName>
</protein>
<reference evidence="4 5" key="1">
    <citation type="submission" date="2019-05" db="EMBL/GenBank/DDBJ databases">
        <title>Genome sequencing of F202Z8.</title>
        <authorList>
            <person name="Kwon Y.M."/>
        </authorList>
    </citation>
    <scope>NUCLEOTIDE SEQUENCE [LARGE SCALE GENOMIC DNA]</scope>
    <source>
        <strain evidence="4 5">F202Z8</strain>
    </source>
</reference>
<dbReference type="PANTHER" id="PTHR44858">
    <property type="entry name" value="TETRATRICOPEPTIDE REPEAT PROTEIN 6"/>
    <property type="match status" value="1"/>
</dbReference>
<dbReference type="Gene3D" id="1.25.40.10">
    <property type="entry name" value="Tetratricopeptide repeat domain"/>
    <property type="match status" value="4"/>
</dbReference>
<sequence>MSRNKMIYILLTIGGLVALGVTLSVQYLSDKNSEQDKTDIIDEGIKNKKEILKAVSGLKNEIELKALEAYIKNSNSSDFDILEETGFSKEQLYEIAKNAIKESKSSYIKGLGAFTLKKYNDAVELFEKAKSYNKLNPDIYFYLGTSYLNLYIHKSNLATSSEVFIKEDLNLAEQTLDIQLLKNNVLSNYDRALKLNENLSYVYYNKSIVFYLLGNHTESLTNIEKAIAITPNGSYINQKGAVLSDFGLVSNDPFYHHKAIKEFQKAIALNPKKANRHINLGLCYTRLRDYDSGILHYERALKLDPNSSLAYLNLGALYAEKGLYDESVNSISKAIVLNKNNSYNYLLRSKLYTAMNKNHLAAKDLQKYRELKKSMDSE</sequence>
<dbReference type="PROSITE" id="PS50005">
    <property type="entry name" value="TPR"/>
    <property type="match status" value="3"/>
</dbReference>
<dbReference type="Pfam" id="PF00515">
    <property type="entry name" value="TPR_1"/>
    <property type="match status" value="1"/>
</dbReference>
<evidence type="ECO:0000256" key="1">
    <source>
        <dbReference type="ARBA" id="ARBA00022737"/>
    </source>
</evidence>
<feature type="repeat" description="TPR" evidence="3">
    <location>
        <begin position="200"/>
        <end position="233"/>
    </location>
</feature>
<name>A0A5B7SVV7_9FLAO</name>
<dbReference type="Pfam" id="PF13181">
    <property type="entry name" value="TPR_8"/>
    <property type="match status" value="2"/>
</dbReference>
<dbReference type="PANTHER" id="PTHR44858:SF1">
    <property type="entry name" value="UDP-N-ACETYLGLUCOSAMINE--PEPTIDE N-ACETYLGLUCOSAMINYLTRANSFERASE SPINDLY-RELATED"/>
    <property type="match status" value="1"/>
</dbReference>